<feature type="chain" id="PRO_5005138192" description="C-C motif chemokine" evidence="9">
    <location>
        <begin position="29"/>
        <end position="102"/>
    </location>
</feature>
<keyword evidence="4 9" id="KW-0202">Cytokine</keyword>
<dbReference type="Pfam" id="PF00048">
    <property type="entry name" value="IL8"/>
    <property type="match status" value="1"/>
</dbReference>
<dbReference type="GO" id="GO:0006954">
    <property type="term" value="P:inflammatory response"/>
    <property type="evidence" value="ECO:0007669"/>
    <property type="project" value="UniProtKB-KW"/>
</dbReference>
<dbReference type="PANTHER" id="PTHR12015">
    <property type="entry name" value="SMALL INDUCIBLE CYTOKINE A"/>
    <property type="match status" value="1"/>
</dbReference>
<evidence type="ECO:0000256" key="4">
    <source>
        <dbReference type="ARBA" id="ARBA00022514"/>
    </source>
</evidence>
<dbReference type="InterPro" id="IPR000827">
    <property type="entry name" value="Chemokine_CC_CS"/>
</dbReference>
<dbReference type="GO" id="GO:0005615">
    <property type="term" value="C:extracellular space"/>
    <property type="evidence" value="ECO:0007669"/>
    <property type="project" value="UniProtKB-KW"/>
</dbReference>
<dbReference type="SUPFAM" id="SSF54117">
    <property type="entry name" value="Interleukin 8-like chemokines"/>
    <property type="match status" value="1"/>
</dbReference>
<protein>
    <recommendedName>
        <fullName evidence="9">C-C motif chemokine</fullName>
    </recommendedName>
</protein>
<dbReference type="InParanoid" id="K7E0V8"/>
<dbReference type="OMA" id="NWVKQAV"/>
<evidence type="ECO:0000313" key="11">
    <source>
        <dbReference type="Ensembl" id="ENSMODP00000039409.1"/>
    </source>
</evidence>
<dbReference type="Ensembl" id="ENSMODT00000042517.2">
    <property type="protein sequence ID" value="ENSMODP00000039409.1"/>
    <property type="gene ID" value="ENSMODG00000027463.2"/>
</dbReference>
<dbReference type="GO" id="GO:0006955">
    <property type="term" value="P:immune response"/>
    <property type="evidence" value="ECO:0007669"/>
    <property type="project" value="InterPro"/>
</dbReference>
<sequence>MAQFGSKILILAFLMKVMLLCLSDRAQASSFDCCLQYIEHPINSKFIKGYAEQRSYEACDIDAIIFYTRKHVVCANPKETWVKNVLRILSSRLKKMSKKSLF</sequence>
<evidence type="ECO:0000256" key="2">
    <source>
        <dbReference type="ARBA" id="ARBA00010868"/>
    </source>
</evidence>
<gene>
    <name evidence="11" type="primary">CCL20</name>
</gene>
<dbReference type="Proteomes" id="UP000002280">
    <property type="component" value="Chromosome 7"/>
</dbReference>
<dbReference type="InterPro" id="IPR039809">
    <property type="entry name" value="Chemokine_b/g/d"/>
</dbReference>
<keyword evidence="7" id="KW-1015">Disulfide bond</keyword>
<dbReference type="CTD" id="6364"/>
<comment type="subcellular location">
    <subcellularLocation>
        <location evidence="1 9">Secreted</location>
    </subcellularLocation>
</comment>
<evidence type="ECO:0000313" key="12">
    <source>
        <dbReference type="Proteomes" id="UP000002280"/>
    </source>
</evidence>
<evidence type="ECO:0000259" key="10">
    <source>
        <dbReference type="SMART" id="SM00199"/>
    </source>
</evidence>
<dbReference type="OrthoDB" id="8870994at2759"/>
<dbReference type="AlphaFoldDB" id="K7E0V8"/>
<keyword evidence="5 9" id="KW-0964">Secreted</keyword>
<feature type="domain" description="Chemokine interleukin-8-like" evidence="10">
    <location>
        <begin position="30"/>
        <end position="89"/>
    </location>
</feature>
<dbReference type="PANTHER" id="PTHR12015:SF108">
    <property type="entry name" value="C-C MOTIF CHEMOKINE 20"/>
    <property type="match status" value="1"/>
</dbReference>
<dbReference type="InterPro" id="IPR001811">
    <property type="entry name" value="Chemokine_IL8-like_dom"/>
</dbReference>
<dbReference type="RefSeq" id="XP_007502210.1">
    <property type="nucleotide sequence ID" value="XM_007502148.3"/>
</dbReference>
<evidence type="ECO:0000256" key="3">
    <source>
        <dbReference type="ARBA" id="ARBA00022500"/>
    </source>
</evidence>
<dbReference type="GO" id="GO:0008009">
    <property type="term" value="F:chemokine activity"/>
    <property type="evidence" value="ECO:0007669"/>
    <property type="project" value="InterPro"/>
</dbReference>
<feature type="signal peptide" evidence="9">
    <location>
        <begin position="1"/>
        <end position="28"/>
    </location>
</feature>
<dbReference type="HOGENOM" id="CLU_141716_3_3_1"/>
<keyword evidence="8" id="KW-0395">Inflammatory response</keyword>
<dbReference type="eggNOG" id="ENOG502S776">
    <property type="taxonomic scope" value="Eukaryota"/>
</dbReference>
<proteinExistence type="inferred from homology"/>
<evidence type="ECO:0000256" key="9">
    <source>
        <dbReference type="RuleBase" id="RU361150"/>
    </source>
</evidence>
<dbReference type="SMART" id="SM00199">
    <property type="entry name" value="SCY"/>
    <property type="match status" value="1"/>
</dbReference>
<organism evidence="11 12">
    <name type="scientific">Monodelphis domestica</name>
    <name type="common">Gray short-tailed opossum</name>
    <dbReference type="NCBI Taxonomy" id="13616"/>
    <lineage>
        <taxon>Eukaryota</taxon>
        <taxon>Metazoa</taxon>
        <taxon>Chordata</taxon>
        <taxon>Craniata</taxon>
        <taxon>Vertebrata</taxon>
        <taxon>Euteleostomi</taxon>
        <taxon>Mammalia</taxon>
        <taxon>Metatheria</taxon>
        <taxon>Didelphimorphia</taxon>
        <taxon>Didelphidae</taxon>
        <taxon>Monodelphis</taxon>
    </lineage>
</organism>
<dbReference type="STRING" id="13616.ENSMODP00000039409"/>
<name>K7E0V8_MONDO</name>
<accession>K7E0V8</accession>
<dbReference type="GeneTree" id="ENSGT01150000287058"/>
<keyword evidence="6 9" id="KW-0732">Signal</keyword>
<keyword evidence="3 9" id="KW-0145">Chemotaxis</keyword>
<dbReference type="FunFam" id="2.40.50.40:FF:000012">
    <property type="entry name" value="C-C motif chemokine"/>
    <property type="match status" value="1"/>
</dbReference>
<dbReference type="FunCoup" id="K7E0V8">
    <property type="interactions" value="496"/>
</dbReference>
<dbReference type="PROSITE" id="PS00472">
    <property type="entry name" value="SMALL_CYTOKINES_CC"/>
    <property type="match status" value="1"/>
</dbReference>
<reference evidence="11" key="2">
    <citation type="submission" date="2025-08" db="UniProtKB">
        <authorList>
            <consortium name="Ensembl"/>
        </authorList>
    </citation>
    <scope>IDENTIFICATION</scope>
</reference>
<dbReference type="GeneID" id="100021210"/>
<reference evidence="11" key="3">
    <citation type="submission" date="2025-09" db="UniProtKB">
        <authorList>
            <consortium name="Ensembl"/>
        </authorList>
    </citation>
    <scope>IDENTIFICATION</scope>
</reference>
<evidence type="ECO:0000256" key="7">
    <source>
        <dbReference type="ARBA" id="ARBA00023157"/>
    </source>
</evidence>
<dbReference type="InterPro" id="IPR036048">
    <property type="entry name" value="Interleukin_8-like_sf"/>
</dbReference>
<dbReference type="Bgee" id="ENSMODG00000027463">
    <property type="expression patterns" value="Expressed in endometrium and 7 other cell types or tissues"/>
</dbReference>
<evidence type="ECO:0000256" key="8">
    <source>
        <dbReference type="ARBA" id="ARBA00023198"/>
    </source>
</evidence>
<evidence type="ECO:0000256" key="5">
    <source>
        <dbReference type="ARBA" id="ARBA00022525"/>
    </source>
</evidence>
<reference evidence="11 12" key="1">
    <citation type="journal article" date="2007" name="Nature">
        <title>Genome of the marsupial Monodelphis domestica reveals innovation in non-coding sequences.</title>
        <authorList>
            <person name="Mikkelsen T.S."/>
            <person name="Wakefield M.J."/>
            <person name="Aken B."/>
            <person name="Amemiya C.T."/>
            <person name="Chang J.L."/>
            <person name="Duke S."/>
            <person name="Garber M."/>
            <person name="Gentles A.J."/>
            <person name="Goodstadt L."/>
            <person name="Heger A."/>
            <person name="Jurka J."/>
            <person name="Kamal M."/>
            <person name="Mauceli E."/>
            <person name="Searle S.M."/>
            <person name="Sharpe T."/>
            <person name="Baker M.L."/>
            <person name="Batzer M.A."/>
            <person name="Benos P.V."/>
            <person name="Belov K."/>
            <person name="Clamp M."/>
            <person name="Cook A."/>
            <person name="Cuff J."/>
            <person name="Das R."/>
            <person name="Davidow L."/>
            <person name="Deakin J.E."/>
            <person name="Fazzari M.J."/>
            <person name="Glass J.L."/>
            <person name="Grabherr M."/>
            <person name="Greally J.M."/>
            <person name="Gu W."/>
            <person name="Hore T.A."/>
            <person name="Huttley G.A."/>
            <person name="Kleber M."/>
            <person name="Jirtle R.L."/>
            <person name="Koina E."/>
            <person name="Lee J.T."/>
            <person name="Mahony S."/>
            <person name="Marra M.A."/>
            <person name="Miller R.D."/>
            <person name="Nicholls R.D."/>
            <person name="Oda M."/>
            <person name="Papenfuss A.T."/>
            <person name="Parra Z.E."/>
            <person name="Pollock D.D."/>
            <person name="Ray D.A."/>
            <person name="Schein J.E."/>
            <person name="Speed T.P."/>
            <person name="Thompson K."/>
            <person name="VandeBerg J.L."/>
            <person name="Wade C.M."/>
            <person name="Walker J.A."/>
            <person name="Waters P.D."/>
            <person name="Webber C."/>
            <person name="Weidman J.R."/>
            <person name="Xie X."/>
            <person name="Zody M.C."/>
            <person name="Baldwin J."/>
            <person name="Abdouelleil A."/>
            <person name="Abdulkadir J."/>
            <person name="Abebe A."/>
            <person name="Abera B."/>
            <person name="Abreu J."/>
            <person name="Acer S.C."/>
            <person name="Aftuck L."/>
            <person name="Alexander A."/>
            <person name="An P."/>
            <person name="Anderson E."/>
            <person name="Anderson S."/>
            <person name="Arachi H."/>
            <person name="Azer M."/>
            <person name="Bachantsang P."/>
            <person name="Barry A."/>
            <person name="Bayul T."/>
            <person name="Berlin A."/>
            <person name="Bessette D."/>
            <person name="Bloom T."/>
            <person name="Bloom T."/>
            <person name="Boguslavskiy L."/>
            <person name="Bonnet C."/>
            <person name="Boukhgalter B."/>
            <person name="Bourzgui I."/>
            <person name="Brown A."/>
            <person name="Cahill P."/>
            <person name="Channer S."/>
            <person name="Cheshatsang Y."/>
            <person name="Chuda L."/>
            <person name="Citroen M."/>
            <person name="Collymore A."/>
            <person name="Cooke P."/>
            <person name="Costello M."/>
            <person name="D'Aco K."/>
            <person name="Daza R."/>
            <person name="De Haan G."/>
            <person name="DeGray S."/>
            <person name="DeMaso C."/>
            <person name="Dhargay N."/>
            <person name="Dooley K."/>
            <person name="Dooley E."/>
            <person name="Doricent M."/>
            <person name="Dorje P."/>
            <person name="Dorjee K."/>
            <person name="Dupes A."/>
            <person name="Elong R."/>
            <person name="Falk J."/>
            <person name="Farina A."/>
            <person name="Faro S."/>
            <person name="Ferguson D."/>
            <person name="Fisher S."/>
            <person name="Foley C.D."/>
            <person name="Franke A."/>
            <person name="Friedrich D."/>
            <person name="Gadbois L."/>
            <person name="Gearin G."/>
            <person name="Gearin C.R."/>
            <person name="Giannoukos G."/>
            <person name="Goode T."/>
            <person name="Graham J."/>
            <person name="Grandbois E."/>
            <person name="Grewal S."/>
            <person name="Gyaltsen K."/>
            <person name="Hafez N."/>
            <person name="Hagos B."/>
            <person name="Hall J."/>
            <person name="Henson C."/>
            <person name="Hollinger A."/>
            <person name="Honan T."/>
            <person name="Huard M.D."/>
            <person name="Hughes L."/>
            <person name="Hurhula B."/>
            <person name="Husby M.E."/>
            <person name="Kamat A."/>
            <person name="Kanga B."/>
            <person name="Kashin S."/>
            <person name="Khazanovich D."/>
            <person name="Kisner P."/>
            <person name="Lance K."/>
            <person name="Lara M."/>
            <person name="Lee W."/>
            <person name="Lennon N."/>
            <person name="Letendre F."/>
            <person name="LeVine R."/>
            <person name="Lipovsky A."/>
            <person name="Liu X."/>
            <person name="Liu J."/>
            <person name="Liu S."/>
            <person name="Lokyitsang T."/>
            <person name="Lokyitsang Y."/>
            <person name="Lubonja R."/>
            <person name="Lui A."/>
            <person name="MacDonald P."/>
            <person name="Magnisalis V."/>
            <person name="Maru K."/>
            <person name="Matthews C."/>
            <person name="McCusker W."/>
            <person name="McDonough S."/>
            <person name="Mehta T."/>
            <person name="Meldrim J."/>
            <person name="Meneus L."/>
            <person name="Mihai O."/>
            <person name="Mihalev A."/>
            <person name="Mihova T."/>
            <person name="Mittelman R."/>
            <person name="Mlenga V."/>
            <person name="Montmayeur A."/>
            <person name="Mulrain L."/>
            <person name="Navidi A."/>
            <person name="Naylor J."/>
            <person name="Negash T."/>
            <person name="Nguyen T."/>
            <person name="Nguyen N."/>
            <person name="Nicol R."/>
            <person name="Norbu C."/>
            <person name="Norbu N."/>
            <person name="Novod N."/>
            <person name="O'Neill B."/>
            <person name="Osman S."/>
            <person name="Markiewicz E."/>
            <person name="Oyono O.L."/>
            <person name="Patti C."/>
            <person name="Phunkhang P."/>
            <person name="Pierre F."/>
            <person name="Priest M."/>
            <person name="Raghuraman S."/>
            <person name="Rege F."/>
            <person name="Reyes R."/>
            <person name="Rise C."/>
            <person name="Rogov P."/>
            <person name="Ross K."/>
            <person name="Ryan E."/>
            <person name="Settipalli S."/>
            <person name="Shea T."/>
            <person name="Sherpa N."/>
            <person name="Shi L."/>
            <person name="Shih D."/>
            <person name="Sparrow T."/>
            <person name="Spaulding J."/>
            <person name="Stalker J."/>
            <person name="Stange-Thomann N."/>
            <person name="Stavropoulos S."/>
            <person name="Stone C."/>
            <person name="Strader C."/>
            <person name="Tesfaye S."/>
            <person name="Thomson T."/>
            <person name="Thoulutsang Y."/>
            <person name="Thoulutsang D."/>
            <person name="Topham K."/>
            <person name="Topping I."/>
            <person name="Tsamla T."/>
            <person name="Vassiliev H."/>
            <person name="Vo A."/>
            <person name="Wangchuk T."/>
            <person name="Wangdi T."/>
            <person name="Weiand M."/>
            <person name="Wilkinson J."/>
            <person name="Wilson A."/>
            <person name="Yadav S."/>
            <person name="Young G."/>
            <person name="Yu Q."/>
            <person name="Zembek L."/>
            <person name="Zhong D."/>
            <person name="Zimmer A."/>
            <person name="Zwirko Z."/>
            <person name="Jaffe D.B."/>
            <person name="Alvarez P."/>
            <person name="Brockman W."/>
            <person name="Butler J."/>
            <person name="Chin C."/>
            <person name="Gnerre S."/>
            <person name="MacCallum I."/>
            <person name="Graves J.A."/>
            <person name="Ponting C.P."/>
            <person name="Breen M."/>
            <person name="Samollow P.B."/>
            <person name="Lander E.S."/>
            <person name="Lindblad-Toh K."/>
        </authorList>
    </citation>
    <scope>NUCLEOTIDE SEQUENCE [LARGE SCALE GENOMIC DNA]</scope>
</reference>
<evidence type="ECO:0000256" key="6">
    <source>
        <dbReference type="ARBA" id="ARBA00022729"/>
    </source>
</evidence>
<dbReference type="Gene3D" id="2.40.50.40">
    <property type="match status" value="1"/>
</dbReference>
<comment type="similarity">
    <text evidence="2 9">Belongs to the intercrine beta (chemokine CC) family.</text>
</comment>
<evidence type="ECO:0000256" key="1">
    <source>
        <dbReference type="ARBA" id="ARBA00004613"/>
    </source>
</evidence>
<keyword evidence="12" id="KW-1185">Reference proteome</keyword>